<feature type="transmembrane region" description="Helical" evidence="7">
    <location>
        <begin position="6"/>
        <end position="26"/>
    </location>
</feature>
<protein>
    <submittedName>
        <fullName evidence="8">SSS family solute:Na+ symporter</fullName>
    </submittedName>
</protein>
<feature type="transmembrane region" description="Helical" evidence="7">
    <location>
        <begin position="85"/>
        <end position="105"/>
    </location>
</feature>
<dbReference type="Proteomes" id="UP000548326">
    <property type="component" value="Unassembled WGS sequence"/>
</dbReference>
<organism evidence="8 9">
    <name type="scientific">Mucilaginibacter lappiensis</name>
    <dbReference type="NCBI Taxonomy" id="354630"/>
    <lineage>
        <taxon>Bacteria</taxon>
        <taxon>Pseudomonadati</taxon>
        <taxon>Bacteroidota</taxon>
        <taxon>Sphingobacteriia</taxon>
        <taxon>Sphingobacteriales</taxon>
        <taxon>Sphingobacteriaceae</taxon>
        <taxon>Mucilaginibacter</taxon>
    </lineage>
</organism>
<feature type="transmembrane region" description="Helical" evidence="7">
    <location>
        <begin position="240"/>
        <end position="258"/>
    </location>
</feature>
<feature type="transmembrane region" description="Helical" evidence="7">
    <location>
        <begin position="393"/>
        <end position="410"/>
    </location>
</feature>
<comment type="subcellular location">
    <subcellularLocation>
        <location evidence="1">Membrane</location>
        <topology evidence="1">Multi-pass membrane protein</topology>
    </subcellularLocation>
</comment>
<dbReference type="InterPro" id="IPR001734">
    <property type="entry name" value="Na/solute_symporter"/>
</dbReference>
<keyword evidence="5 7" id="KW-0472">Membrane</keyword>
<feature type="transmembrane region" description="Helical" evidence="7">
    <location>
        <begin position="192"/>
        <end position="209"/>
    </location>
</feature>
<feature type="transmembrane region" description="Helical" evidence="7">
    <location>
        <begin position="164"/>
        <end position="185"/>
    </location>
</feature>
<evidence type="ECO:0000256" key="2">
    <source>
        <dbReference type="ARBA" id="ARBA00006434"/>
    </source>
</evidence>
<dbReference type="GO" id="GO:0005412">
    <property type="term" value="F:D-glucose:sodium symporter activity"/>
    <property type="evidence" value="ECO:0007669"/>
    <property type="project" value="TreeGrafter"/>
</dbReference>
<feature type="transmembrane region" description="Helical" evidence="7">
    <location>
        <begin position="343"/>
        <end position="372"/>
    </location>
</feature>
<dbReference type="PANTHER" id="PTHR11819">
    <property type="entry name" value="SOLUTE CARRIER FAMILY 5"/>
    <property type="match status" value="1"/>
</dbReference>
<feature type="transmembrane region" description="Helical" evidence="7">
    <location>
        <begin position="53"/>
        <end position="73"/>
    </location>
</feature>
<comment type="caution">
    <text evidence="8">The sequence shown here is derived from an EMBL/GenBank/DDBJ whole genome shotgun (WGS) entry which is preliminary data.</text>
</comment>
<dbReference type="GO" id="GO:0005886">
    <property type="term" value="C:plasma membrane"/>
    <property type="evidence" value="ECO:0007669"/>
    <property type="project" value="TreeGrafter"/>
</dbReference>
<feature type="transmembrane region" description="Helical" evidence="7">
    <location>
        <begin position="126"/>
        <end position="152"/>
    </location>
</feature>
<feature type="transmembrane region" description="Helical" evidence="7">
    <location>
        <begin position="452"/>
        <end position="469"/>
    </location>
</feature>
<dbReference type="AlphaFoldDB" id="A0A841J7K2"/>
<feature type="transmembrane region" description="Helical" evidence="7">
    <location>
        <begin position="422"/>
        <end position="440"/>
    </location>
</feature>
<evidence type="ECO:0000313" key="9">
    <source>
        <dbReference type="Proteomes" id="UP000548326"/>
    </source>
</evidence>
<evidence type="ECO:0000256" key="1">
    <source>
        <dbReference type="ARBA" id="ARBA00004141"/>
    </source>
</evidence>
<evidence type="ECO:0000256" key="3">
    <source>
        <dbReference type="ARBA" id="ARBA00022692"/>
    </source>
</evidence>
<evidence type="ECO:0000256" key="5">
    <source>
        <dbReference type="ARBA" id="ARBA00023136"/>
    </source>
</evidence>
<gene>
    <name evidence="8" type="ORF">HDF22_000882</name>
</gene>
<dbReference type="Gene3D" id="1.20.1730.10">
    <property type="entry name" value="Sodium/glucose cotransporter"/>
    <property type="match status" value="1"/>
</dbReference>
<keyword evidence="4 7" id="KW-1133">Transmembrane helix</keyword>
<dbReference type="PROSITE" id="PS50283">
    <property type="entry name" value="NA_SOLUT_SYMP_3"/>
    <property type="match status" value="1"/>
</dbReference>
<feature type="transmembrane region" description="Helical" evidence="7">
    <location>
        <begin position="481"/>
        <end position="501"/>
    </location>
</feature>
<dbReference type="NCBIfam" id="TIGR00813">
    <property type="entry name" value="sss"/>
    <property type="match status" value="1"/>
</dbReference>
<name>A0A841J7K2_9SPHI</name>
<evidence type="ECO:0000313" key="8">
    <source>
        <dbReference type="EMBL" id="MBB6126777.1"/>
    </source>
</evidence>
<dbReference type="InterPro" id="IPR038377">
    <property type="entry name" value="Na/Glc_symporter_sf"/>
</dbReference>
<dbReference type="RefSeq" id="WP_183585890.1">
    <property type="nucleotide sequence ID" value="NZ_JACHCA010000002.1"/>
</dbReference>
<evidence type="ECO:0000256" key="6">
    <source>
        <dbReference type="RuleBase" id="RU362091"/>
    </source>
</evidence>
<dbReference type="EMBL" id="JACHCA010000002">
    <property type="protein sequence ID" value="MBB6126777.1"/>
    <property type="molecule type" value="Genomic_DNA"/>
</dbReference>
<feature type="transmembrane region" description="Helical" evidence="7">
    <location>
        <begin position="278"/>
        <end position="302"/>
    </location>
</feature>
<keyword evidence="3 7" id="KW-0812">Transmembrane</keyword>
<accession>A0A841J7K2</accession>
<feature type="transmembrane region" description="Helical" evidence="7">
    <location>
        <begin position="532"/>
        <end position="550"/>
    </location>
</feature>
<proteinExistence type="inferred from homology"/>
<comment type="similarity">
    <text evidence="2 6">Belongs to the sodium:solute symporter (SSF) (TC 2.A.21) family.</text>
</comment>
<dbReference type="Pfam" id="PF00474">
    <property type="entry name" value="SSF"/>
    <property type="match status" value="1"/>
</dbReference>
<evidence type="ECO:0000256" key="7">
    <source>
        <dbReference type="SAM" id="Phobius"/>
    </source>
</evidence>
<evidence type="ECO:0000256" key="4">
    <source>
        <dbReference type="ARBA" id="ARBA00022989"/>
    </source>
</evidence>
<reference evidence="8 9" key="1">
    <citation type="submission" date="2020-08" db="EMBL/GenBank/DDBJ databases">
        <title>Genomic Encyclopedia of Type Strains, Phase IV (KMG-V): Genome sequencing to study the core and pangenomes of soil and plant-associated prokaryotes.</title>
        <authorList>
            <person name="Whitman W."/>
        </authorList>
    </citation>
    <scope>NUCLEOTIDE SEQUENCE [LARGE SCALE GENOMIC DNA]</scope>
    <source>
        <strain evidence="8 9">MP601</strain>
    </source>
</reference>
<dbReference type="PANTHER" id="PTHR11819:SF195">
    <property type="entry name" value="SODIUM_GLUCOSE COTRANSPORTER 4"/>
    <property type="match status" value="1"/>
</dbReference>
<sequence length="551" mass="60437">MIHTPDLIISALYIAFIFVIGLWSGIRHQRKTRNNNNEAGEYFLAGKKLRWPMIGLALFATNISCVHLVSLAQSGFDKGLLNGDFEWMAAFTLILLALFFAPFYIKSGVATLPDFLEKRYDRASRDWLAIISVVSAVLIHIAFSLLAGGVVLHTLFGVDMYTSVIVISIITTIYTIVGGLTAVVVTESIQTLVLLGGAIIMSVAAYNKMGGWEPMVDVLKHTGELNKLSMLRPHGDPSGMPWYAVFLGYPVLGIWYWCADQTIVQRVLGAKDENHARVGPLFCGFIKILPVFIFVMPGLFAYTLAQSGHLDISALKSVVGGKEVVDSKGIYTLMITQLIPQGLIGVLVAALLSGLMSQISGALNSISTIVSYDIYKRYKPNAQDAGLVKVGKIAAGVSLVLSLALLPLLNRYGSIFDGLNDIIAHIAPPITCVFLLGVFWKKASAVSAKYTLWIGSAIGVIVFAMNKLFPDTVIGQVPFMMMAFYLFVMCVLIQVTLSYAYPVIHTKESSALYWRSPWEPLRGPAWRGLGNYKVLSVLLVVIMVVLFYIFR</sequence>